<organism evidence="4 5">
    <name type="scientific">Ilumatobacter fluminis</name>
    <dbReference type="NCBI Taxonomy" id="467091"/>
    <lineage>
        <taxon>Bacteria</taxon>
        <taxon>Bacillati</taxon>
        <taxon>Actinomycetota</taxon>
        <taxon>Acidimicrobiia</taxon>
        <taxon>Acidimicrobiales</taxon>
        <taxon>Ilumatobacteraceae</taxon>
        <taxon>Ilumatobacter</taxon>
    </lineage>
</organism>
<evidence type="ECO:0000313" key="5">
    <source>
        <dbReference type="Proteomes" id="UP000294558"/>
    </source>
</evidence>
<dbReference type="PANTHER" id="PTHR30627:SF24">
    <property type="entry name" value="PENICILLIN-BINDING PROTEIN 4B"/>
    <property type="match status" value="1"/>
</dbReference>
<dbReference type="SUPFAM" id="SSF56601">
    <property type="entry name" value="beta-lactamase/transpeptidase-like"/>
    <property type="match status" value="1"/>
</dbReference>
<dbReference type="Pfam" id="PF21922">
    <property type="entry name" value="PBP_dimer_2"/>
    <property type="match status" value="1"/>
</dbReference>
<accession>A0A4R7I654</accession>
<dbReference type="GO" id="GO:0008658">
    <property type="term" value="F:penicillin binding"/>
    <property type="evidence" value="ECO:0007669"/>
    <property type="project" value="InterPro"/>
</dbReference>
<feature type="transmembrane region" description="Helical" evidence="1">
    <location>
        <begin position="7"/>
        <end position="28"/>
    </location>
</feature>
<dbReference type="InterPro" id="IPR012338">
    <property type="entry name" value="Beta-lactam/transpept-like"/>
</dbReference>
<evidence type="ECO:0000259" key="3">
    <source>
        <dbReference type="Pfam" id="PF21922"/>
    </source>
</evidence>
<gene>
    <name evidence="4" type="ORF">BDK89_3966</name>
</gene>
<proteinExistence type="predicted"/>
<dbReference type="EMBL" id="SOAU01000001">
    <property type="protein sequence ID" value="TDT18346.1"/>
    <property type="molecule type" value="Genomic_DNA"/>
</dbReference>
<dbReference type="Pfam" id="PF00905">
    <property type="entry name" value="Transpeptidase"/>
    <property type="match status" value="1"/>
</dbReference>
<keyword evidence="1" id="KW-0812">Transmembrane</keyword>
<dbReference type="Gene3D" id="3.90.1310.10">
    <property type="entry name" value="Penicillin-binding protein 2a (Domain 2)"/>
    <property type="match status" value="1"/>
</dbReference>
<evidence type="ECO:0000313" key="4">
    <source>
        <dbReference type="EMBL" id="TDT18346.1"/>
    </source>
</evidence>
<comment type="caution">
    <text evidence="4">The sequence shown here is derived from an EMBL/GenBank/DDBJ whole genome shotgun (WGS) entry which is preliminary data.</text>
</comment>
<dbReference type="InterPro" id="IPR001460">
    <property type="entry name" value="PCN-bd_Tpept"/>
</dbReference>
<keyword evidence="5" id="KW-1185">Reference proteome</keyword>
<dbReference type="GO" id="GO:0005886">
    <property type="term" value="C:plasma membrane"/>
    <property type="evidence" value="ECO:0007669"/>
    <property type="project" value="TreeGrafter"/>
</dbReference>
<keyword evidence="1" id="KW-0472">Membrane</keyword>
<dbReference type="AlphaFoldDB" id="A0A4R7I654"/>
<feature type="domain" description="Penicillin binding protein A dimerisation" evidence="3">
    <location>
        <begin position="52"/>
        <end position="137"/>
    </location>
</feature>
<dbReference type="InterPro" id="IPR054120">
    <property type="entry name" value="PBPA_dimer"/>
</dbReference>
<dbReference type="OrthoDB" id="9766847at2"/>
<dbReference type="InterPro" id="IPR050515">
    <property type="entry name" value="Beta-lactam/transpept"/>
</dbReference>
<evidence type="ECO:0000259" key="2">
    <source>
        <dbReference type="Pfam" id="PF00905"/>
    </source>
</evidence>
<evidence type="ECO:0000256" key="1">
    <source>
        <dbReference type="SAM" id="Phobius"/>
    </source>
</evidence>
<name>A0A4R7I654_9ACTN</name>
<dbReference type="Proteomes" id="UP000294558">
    <property type="component" value="Unassembled WGS sequence"/>
</dbReference>
<dbReference type="RefSeq" id="WP_133870571.1">
    <property type="nucleotide sequence ID" value="NZ_SOAU01000001.1"/>
</dbReference>
<sequence>MNRKIRQLAVVLMGLYVALFAALNYWAVDRTDELASEPGNTRAVIKEFDTPRGQIVTADGVVVARSTPIDDPESDVAYQREYPTGDLFAQIVGYYTFGLGSTQLERSKSDVLTGDTFTQQVRALGDLLSTENDQSGEIRLTLREDMQQVAKFLLGQRQGSIVLMDVETGALISMWSWPSFDPNRVADPDYDAAFEYVTELQEDERDPLLANAYMQRYMPGSTFKILTTGAGLDSGTITPETTWPYETEWVPPQTDDPIMNYGGTSCGGDLAEVFRRSCNIPFAKIAVDMGPDQYPEYIDRWGVEEDVPIDLPRPAASTLGNTDDLDERLPILAISGFGQAEVQMVPLHMAMAAGAVANDGEMMSPFVVDAELDHDGRVISRTQPDVWKRPISRQSAEIIQDLMVQVAESGTASCCIALEGGIPVAAKTGTAQLNGPGEPERSHAWITAYAPADDPKYVVAVIIQGTNAEISASTGGRLAGPVAKAMLDEMFRIDPPTPAGAPATEPQP</sequence>
<feature type="domain" description="Penicillin-binding protein transpeptidase" evidence="2">
    <location>
        <begin position="159"/>
        <end position="487"/>
    </location>
</feature>
<dbReference type="GO" id="GO:0071972">
    <property type="term" value="F:peptidoglycan L,D-transpeptidase activity"/>
    <property type="evidence" value="ECO:0007669"/>
    <property type="project" value="TreeGrafter"/>
</dbReference>
<reference evidence="4 5" key="1">
    <citation type="submission" date="2019-03" db="EMBL/GenBank/DDBJ databases">
        <title>Sequencing the genomes of 1000 actinobacteria strains.</title>
        <authorList>
            <person name="Klenk H.-P."/>
        </authorList>
    </citation>
    <scope>NUCLEOTIDE SEQUENCE [LARGE SCALE GENOMIC DNA]</scope>
    <source>
        <strain evidence="4 5">DSM 18936</strain>
    </source>
</reference>
<protein>
    <submittedName>
        <fullName evidence="4">Cell elongation-specific peptidoglycan D,D-transpeptidase</fullName>
    </submittedName>
</protein>
<dbReference type="Gene3D" id="3.40.710.10">
    <property type="entry name" value="DD-peptidase/beta-lactamase superfamily"/>
    <property type="match status" value="1"/>
</dbReference>
<keyword evidence="1" id="KW-1133">Transmembrane helix</keyword>
<dbReference type="GO" id="GO:0071555">
    <property type="term" value="P:cell wall organization"/>
    <property type="evidence" value="ECO:0007669"/>
    <property type="project" value="TreeGrafter"/>
</dbReference>
<dbReference type="PANTHER" id="PTHR30627">
    <property type="entry name" value="PEPTIDOGLYCAN D,D-TRANSPEPTIDASE"/>
    <property type="match status" value="1"/>
</dbReference>